<reference evidence="4 5" key="1">
    <citation type="submission" date="2020-08" db="EMBL/GenBank/DDBJ databases">
        <title>Bridging the membrane lipid divide: bacteria of the FCB group superphylum have the potential to synthesize archaeal ether lipids.</title>
        <authorList>
            <person name="Villanueva L."/>
            <person name="Von Meijenfeldt F.A.B."/>
            <person name="Westbye A.B."/>
            <person name="Yadav S."/>
            <person name="Hopmans E.C."/>
            <person name="Dutilh B.E."/>
            <person name="Sinninghe Damste J.S."/>
        </authorList>
    </citation>
    <scope>NUCLEOTIDE SEQUENCE [LARGE SCALE GENOMIC DNA]</scope>
    <source>
        <strain evidence="4">NIOZ-UU81</strain>
    </source>
</reference>
<comment type="caution">
    <text evidence="4">The sequence shown here is derived from an EMBL/GenBank/DDBJ whole genome shotgun (WGS) entry which is preliminary data.</text>
</comment>
<evidence type="ECO:0000313" key="4">
    <source>
        <dbReference type="EMBL" id="MBC8207803.1"/>
    </source>
</evidence>
<sequence length="119" mass="13538">MKKKILVVDDEPQILDSITDYFLEYDVITASNGHDGMRILRNTKPDLIVTDIIMPDMEGIEFIQIVNELDATIPIIAMSGNPVGRQYLEHAVLLGAVEKLEKPFELEELEQLIEKLIMQ</sequence>
<name>A0A8J6T9H3_9BACT</name>
<dbReference type="Pfam" id="PF00072">
    <property type="entry name" value="Response_reg"/>
    <property type="match status" value="1"/>
</dbReference>
<dbReference type="Gene3D" id="3.40.50.2300">
    <property type="match status" value="1"/>
</dbReference>
<proteinExistence type="predicted"/>
<feature type="modified residue" description="4-aspartylphosphate" evidence="2">
    <location>
        <position position="51"/>
    </location>
</feature>
<dbReference type="InterPro" id="IPR001789">
    <property type="entry name" value="Sig_transdc_resp-reg_receiver"/>
</dbReference>
<dbReference type="PROSITE" id="PS50110">
    <property type="entry name" value="RESPONSE_REGULATORY"/>
    <property type="match status" value="1"/>
</dbReference>
<accession>A0A8J6T9H3</accession>
<evidence type="ECO:0000256" key="2">
    <source>
        <dbReference type="PROSITE-ProRule" id="PRU00169"/>
    </source>
</evidence>
<dbReference type="SUPFAM" id="SSF52172">
    <property type="entry name" value="CheY-like"/>
    <property type="match status" value="1"/>
</dbReference>
<protein>
    <submittedName>
        <fullName evidence="4">Response regulator</fullName>
    </submittedName>
</protein>
<dbReference type="Proteomes" id="UP000599024">
    <property type="component" value="Unassembled WGS sequence"/>
</dbReference>
<organism evidence="4 5">
    <name type="scientific">Candidatus Desulfatifera sulfidica</name>
    <dbReference type="NCBI Taxonomy" id="2841691"/>
    <lineage>
        <taxon>Bacteria</taxon>
        <taxon>Pseudomonadati</taxon>
        <taxon>Thermodesulfobacteriota</taxon>
        <taxon>Desulfobulbia</taxon>
        <taxon>Desulfobulbales</taxon>
        <taxon>Desulfobulbaceae</taxon>
        <taxon>Candidatus Desulfatifera</taxon>
    </lineage>
</organism>
<gene>
    <name evidence="4" type="ORF">H8E79_01370</name>
</gene>
<dbReference type="PANTHER" id="PTHR44591">
    <property type="entry name" value="STRESS RESPONSE REGULATOR PROTEIN 1"/>
    <property type="match status" value="1"/>
</dbReference>
<dbReference type="PANTHER" id="PTHR44591:SF3">
    <property type="entry name" value="RESPONSE REGULATORY DOMAIN-CONTAINING PROTEIN"/>
    <property type="match status" value="1"/>
</dbReference>
<dbReference type="InterPro" id="IPR011006">
    <property type="entry name" value="CheY-like_superfamily"/>
</dbReference>
<keyword evidence="1 2" id="KW-0597">Phosphoprotein</keyword>
<evidence type="ECO:0000313" key="5">
    <source>
        <dbReference type="Proteomes" id="UP000599024"/>
    </source>
</evidence>
<dbReference type="CDD" id="cd00156">
    <property type="entry name" value="REC"/>
    <property type="match status" value="1"/>
</dbReference>
<evidence type="ECO:0000256" key="1">
    <source>
        <dbReference type="ARBA" id="ARBA00022553"/>
    </source>
</evidence>
<dbReference type="GO" id="GO:0000160">
    <property type="term" value="P:phosphorelay signal transduction system"/>
    <property type="evidence" value="ECO:0007669"/>
    <property type="project" value="InterPro"/>
</dbReference>
<dbReference type="InterPro" id="IPR050595">
    <property type="entry name" value="Bact_response_regulator"/>
</dbReference>
<feature type="domain" description="Response regulatory" evidence="3">
    <location>
        <begin position="4"/>
        <end position="117"/>
    </location>
</feature>
<dbReference type="EMBL" id="JACNLK010000016">
    <property type="protein sequence ID" value="MBC8207803.1"/>
    <property type="molecule type" value="Genomic_DNA"/>
</dbReference>
<dbReference type="AlphaFoldDB" id="A0A8J6T9H3"/>
<evidence type="ECO:0000259" key="3">
    <source>
        <dbReference type="PROSITE" id="PS50110"/>
    </source>
</evidence>
<dbReference type="SMART" id="SM00448">
    <property type="entry name" value="REC"/>
    <property type="match status" value="1"/>
</dbReference>